<feature type="compositionally biased region" description="Basic and acidic residues" evidence="1">
    <location>
        <begin position="140"/>
        <end position="151"/>
    </location>
</feature>
<evidence type="ECO:0000313" key="3">
    <source>
        <dbReference type="Proteomes" id="UP001159427"/>
    </source>
</evidence>
<organism evidence="2 3">
    <name type="scientific">Porites evermanni</name>
    <dbReference type="NCBI Taxonomy" id="104178"/>
    <lineage>
        <taxon>Eukaryota</taxon>
        <taxon>Metazoa</taxon>
        <taxon>Cnidaria</taxon>
        <taxon>Anthozoa</taxon>
        <taxon>Hexacorallia</taxon>
        <taxon>Scleractinia</taxon>
        <taxon>Fungiina</taxon>
        <taxon>Poritidae</taxon>
        <taxon>Porites</taxon>
    </lineage>
</organism>
<proteinExistence type="predicted"/>
<dbReference type="Proteomes" id="UP001159427">
    <property type="component" value="Unassembled WGS sequence"/>
</dbReference>
<gene>
    <name evidence="2" type="ORF">PEVE_00007943</name>
</gene>
<name>A0ABN8R0N1_9CNID</name>
<dbReference type="EMBL" id="CALNXI010001536">
    <property type="protein sequence ID" value="CAH3171585.1"/>
    <property type="molecule type" value="Genomic_DNA"/>
</dbReference>
<protein>
    <submittedName>
        <fullName evidence="2">Uncharacterized protein</fullName>
    </submittedName>
</protein>
<reference evidence="2 3" key="1">
    <citation type="submission" date="2022-05" db="EMBL/GenBank/DDBJ databases">
        <authorList>
            <consortium name="Genoscope - CEA"/>
            <person name="William W."/>
        </authorList>
    </citation>
    <scope>NUCLEOTIDE SEQUENCE [LARGE SCALE GENOMIC DNA]</scope>
</reference>
<comment type="caution">
    <text evidence="2">The sequence shown here is derived from an EMBL/GenBank/DDBJ whole genome shotgun (WGS) entry which is preliminary data.</text>
</comment>
<accession>A0ABN8R0N1</accession>
<keyword evidence="3" id="KW-1185">Reference proteome</keyword>
<evidence type="ECO:0000313" key="2">
    <source>
        <dbReference type="EMBL" id="CAH3171585.1"/>
    </source>
</evidence>
<sequence>MDEKKCKLGLHGNMTYRFPPVSSPLLFDEARHFVYVFCNKETSSRGQKNRHKRSYCSLCRHFHNEADTKKEGFEKYFSPETFKVQSRERSKQEEVKNKDEDYQRHELFDLREQKSWENLTVEGLKMYKVTNKRSHLRKSAAKDENAEDVRNSQKTVSSARNGCVTCENRRDSLFQSQSSSQSNKRVIRIVLPQTDCKSRLSGR</sequence>
<feature type="region of interest" description="Disordered" evidence="1">
    <location>
        <begin position="135"/>
        <end position="160"/>
    </location>
</feature>
<evidence type="ECO:0000256" key="1">
    <source>
        <dbReference type="SAM" id="MobiDB-lite"/>
    </source>
</evidence>